<keyword evidence="3" id="KW-1185">Reference proteome</keyword>
<name>G2Q8R0_THET4</name>
<accession>G2Q8R0</accession>
<proteinExistence type="predicted"/>
<reference evidence="2 3" key="1">
    <citation type="journal article" date="2011" name="Nat. Biotechnol.">
        <title>Comparative genomic analysis of the thermophilic biomass-degrading fungi Myceliophthora thermophila and Thielavia terrestris.</title>
        <authorList>
            <person name="Berka R.M."/>
            <person name="Grigoriev I.V."/>
            <person name="Otillar R."/>
            <person name="Salamov A."/>
            <person name="Grimwood J."/>
            <person name="Reid I."/>
            <person name="Ishmael N."/>
            <person name="John T."/>
            <person name="Darmond C."/>
            <person name="Moisan M.-C."/>
            <person name="Henrissat B."/>
            <person name="Coutinho P.M."/>
            <person name="Lombard V."/>
            <person name="Natvig D.O."/>
            <person name="Lindquist E."/>
            <person name="Schmutz J."/>
            <person name="Lucas S."/>
            <person name="Harris P."/>
            <person name="Powlowski J."/>
            <person name="Bellemare A."/>
            <person name="Taylor D."/>
            <person name="Butler G."/>
            <person name="de Vries R.P."/>
            <person name="Allijn I.E."/>
            <person name="van den Brink J."/>
            <person name="Ushinsky S."/>
            <person name="Storms R."/>
            <person name="Powell A.J."/>
            <person name="Paulsen I.T."/>
            <person name="Elbourne L.D.H."/>
            <person name="Baker S.E."/>
            <person name="Magnuson J."/>
            <person name="LaBoissiere S."/>
            <person name="Clutterbuck A.J."/>
            <person name="Martinez D."/>
            <person name="Wogulis M."/>
            <person name="de Leon A.L."/>
            <person name="Rey M.W."/>
            <person name="Tsang A."/>
        </authorList>
    </citation>
    <scope>NUCLEOTIDE SEQUENCE [LARGE SCALE GENOMIC DNA]</scope>
    <source>
        <strain evidence="3">ATCC 42464 / BCRC 31852 / DSM 1799</strain>
    </source>
</reference>
<sequence>MSRFCSSSAVVIGTHGPYIIRAPQSLAIHVPVHKRIANEQQNSVLKIDGICIDQTSLAERSSQVALMSVIFRAAERVVVRGDGATAQSIRLLTSIGAFDGIRSANPNPNELRILLALAGGLKVQKLCNEQQRHKFGLSRDPCLW</sequence>
<protein>
    <recommendedName>
        <fullName evidence="1">Heterokaryon incompatibility domain-containing protein</fullName>
    </recommendedName>
</protein>
<dbReference type="InParanoid" id="G2Q8R0"/>
<evidence type="ECO:0000313" key="3">
    <source>
        <dbReference type="Proteomes" id="UP000007322"/>
    </source>
</evidence>
<dbReference type="OrthoDB" id="5571888at2759"/>
<evidence type="ECO:0000313" key="2">
    <source>
        <dbReference type="EMBL" id="AEO57109.1"/>
    </source>
</evidence>
<dbReference type="VEuPathDB" id="FungiDB:MYCTH_2126094"/>
<dbReference type="AlphaFoldDB" id="G2Q8R0"/>
<dbReference type="RefSeq" id="XP_003662354.1">
    <property type="nucleotide sequence ID" value="XM_003662306.1"/>
</dbReference>
<dbReference type="Pfam" id="PF06985">
    <property type="entry name" value="HET"/>
    <property type="match status" value="1"/>
</dbReference>
<dbReference type="InterPro" id="IPR010730">
    <property type="entry name" value="HET"/>
</dbReference>
<feature type="domain" description="Heterokaryon incompatibility" evidence="1">
    <location>
        <begin position="37"/>
        <end position="89"/>
    </location>
</feature>
<gene>
    <name evidence="2" type="ORF">MYCTH_2126094</name>
</gene>
<organism evidence="2 3">
    <name type="scientific">Thermothelomyces thermophilus (strain ATCC 42464 / BCRC 31852 / DSM 1799)</name>
    <name type="common">Sporotrichum thermophile</name>
    <dbReference type="NCBI Taxonomy" id="573729"/>
    <lineage>
        <taxon>Eukaryota</taxon>
        <taxon>Fungi</taxon>
        <taxon>Dikarya</taxon>
        <taxon>Ascomycota</taxon>
        <taxon>Pezizomycotina</taxon>
        <taxon>Sordariomycetes</taxon>
        <taxon>Sordariomycetidae</taxon>
        <taxon>Sordariales</taxon>
        <taxon>Chaetomiaceae</taxon>
        <taxon>Thermothelomyces</taxon>
    </lineage>
</organism>
<dbReference type="KEGG" id="mtm:MYCTH_2126094"/>
<dbReference type="EMBL" id="CP003003">
    <property type="protein sequence ID" value="AEO57109.1"/>
    <property type="molecule type" value="Genomic_DNA"/>
</dbReference>
<dbReference type="GeneID" id="11512407"/>
<dbReference type="Proteomes" id="UP000007322">
    <property type="component" value="Chromosome 2"/>
</dbReference>
<dbReference type="HOGENOM" id="CLU_1797782_0_0_1"/>
<evidence type="ECO:0000259" key="1">
    <source>
        <dbReference type="Pfam" id="PF06985"/>
    </source>
</evidence>